<organism evidence="1 2">
    <name type="scientific">Blautia intestinihominis</name>
    <dbReference type="NCBI Taxonomy" id="3133152"/>
    <lineage>
        <taxon>Bacteria</taxon>
        <taxon>Bacillati</taxon>
        <taxon>Bacillota</taxon>
        <taxon>Clostridia</taxon>
        <taxon>Lachnospirales</taxon>
        <taxon>Lachnospiraceae</taxon>
        <taxon>Blautia</taxon>
    </lineage>
</organism>
<protein>
    <submittedName>
        <fullName evidence="1">Uncharacterized protein</fullName>
    </submittedName>
</protein>
<evidence type="ECO:0000313" key="2">
    <source>
        <dbReference type="Proteomes" id="UP001446032"/>
    </source>
</evidence>
<keyword evidence="2" id="KW-1185">Reference proteome</keyword>
<accession>A0ABV1AKX0</accession>
<gene>
    <name evidence="1" type="ORF">WMO75_09970</name>
</gene>
<dbReference type="Proteomes" id="UP001446032">
    <property type="component" value="Unassembled WGS sequence"/>
</dbReference>
<name>A0ABV1AKX0_9FIRM</name>
<comment type="caution">
    <text evidence="1">The sequence shown here is derived from an EMBL/GenBank/DDBJ whole genome shotgun (WGS) entry which is preliminary data.</text>
</comment>
<dbReference type="EMBL" id="JBBMEI010000027">
    <property type="protein sequence ID" value="MEQ2358656.1"/>
    <property type="molecule type" value="Genomic_DNA"/>
</dbReference>
<proteinExistence type="predicted"/>
<reference evidence="1 2" key="1">
    <citation type="submission" date="2024-03" db="EMBL/GenBank/DDBJ databases">
        <title>Human intestinal bacterial collection.</title>
        <authorList>
            <person name="Pauvert C."/>
            <person name="Hitch T.C.A."/>
            <person name="Clavel T."/>
        </authorList>
    </citation>
    <scope>NUCLEOTIDE SEQUENCE [LARGE SCALE GENOMIC DNA]</scope>
    <source>
        <strain evidence="1 2">CLA-AA-H95</strain>
    </source>
</reference>
<sequence length="57" mass="6624">MANFKRLMVQNEDLDYFGLCSSLNATPELMSFKLYSLTKRGQAYHMPMEIQSNFLAK</sequence>
<evidence type="ECO:0000313" key="1">
    <source>
        <dbReference type="EMBL" id="MEQ2358656.1"/>
    </source>
</evidence>